<evidence type="ECO:0000256" key="3">
    <source>
        <dbReference type="ARBA" id="ARBA00022692"/>
    </source>
</evidence>
<keyword evidence="2" id="KW-1003">Cell membrane</keyword>
<dbReference type="GO" id="GO:0006824">
    <property type="term" value="P:cobalt ion transport"/>
    <property type="evidence" value="ECO:0007669"/>
    <property type="project" value="InterPro"/>
</dbReference>
<dbReference type="PANTHER" id="PTHR43723">
    <property type="entry name" value="COBALT TRANSPORT PROTEIN CBIQ"/>
    <property type="match status" value="1"/>
</dbReference>
<comment type="caution">
    <text evidence="7">The sequence shown here is derived from an EMBL/GenBank/DDBJ whole genome shotgun (WGS) entry which is preliminary data.</text>
</comment>
<evidence type="ECO:0000256" key="4">
    <source>
        <dbReference type="ARBA" id="ARBA00022989"/>
    </source>
</evidence>
<keyword evidence="3 6" id="KW-0812">Transmembrane</keyword>
<dbReference type="EMBL" id="NGJY01000001">
    <property type="protein sequence ID" value="RSU05093.1"/>
    <property type="molecule type" value="Genomic_DNA"/>
</dbReference>
<feature type="transmembrane region" description="Helical" evidence="6">
    <location>
        <begin position="65"/>
        <end position="84"/>
    </location>
</feature>
<evidence type="ECO:0000313" key="8">
    <source>
        <dbReference type="Proteomes" id="UP000287101"/>
    </source>
</evidence>
<reference evidence="7 8" key="1">
    <citation type="submission" date="2017-05" db="EMBL/GenBank/DDBJ databases">
        <title>Vagococcus spp. assemblies.</title>
        <authorList>
            <person name="Gulvik C.A."/>
        </authorList>
    </citation>
    <scope>NUCLEOTIDE SEQUENCE [LARGE SCALE GENOMIC DNA]</scope>
    <source>
        <strain evidence="7 8">CCUG 41755</strain>
    </source>
</reference>
<dbReference type="OrthoDB" id="9815246at2"/>
<comment type="subcellular location">
    <subcellularLocation>
        <location evidence="1">Cell membrane</location>
        <topology evidence="1">Multi-pass membrane protein</topology>
    </subcellularLocation>
</comment>
<dbReference type="RefSeq" id="WP_126830980.1">
    <property type="nucleotide sequence ID" value="NZ_NGJY01000001.1"/>
</dbReference>
<dbReference type="GO" id="GO:0043190">
    <property type="term" value="C:ATP-binding cassette (ABC) transporter complex"/>
    <property type="evidence" value="ECO:0007669"/>
    <property type="project" value="InterPro"/>
</dbReference>
<gene>
    <name evidence="7" type="ORF">CBF31_03490</name>
</gene>
<protein>
    <submittedName>
        <fullName evidence="7">Cobalt ECF transporter T component CbiQ</fullName>
    </submittedName>
</protein>
<dbReference type="NCBIfam" id="TIGR02454">
    <property type="entry name" value="ECF_T_CbiQ"/>
    <property type="match status" value="1"/>
</dbReference>
<dbReference type="CDD" id="cd16914">
    <property type="entry name" value="EcfT"/>
    <property type="match status" value="1"/>
</dbReference>
<dbReference type="InterPro" id="IPR052770">
    <property type="entry name" value="Cobalt_transport_CbiQ"/>
</dbReference>
<dbReference type="InterPro" id="IPR012809">
    <property type="entry name" value="ECF_CbiQ"/>
</dbReference>
<organism evidence="7 8">
    <name type="scientific">Vagococcus fessus</name>
    <dbReference type="NCBI Taxonomy" id="120370"/>
    <lineage>
        <taxon>Bacteria</taxon>
        <taxon>Bacillati</taxon>
        <taxon>Bacillota</taxon>
        <taxon>Bacilli</taxon>
        <taxon>Lactobacillales</taxon>
        <taxon>Enterococcaceae</taxon>
        <taxon>Vagococcus</taxon>
    </lineage>
</organism>
<evidence type="ECO:0000256" key="1">
    <source>
        <dbReference type="ARBA" id="ARBA00004651"/>
    </source>
</evidence>
<dbReference type="InterPro" id="IPR003339">
    <property type="entry name" value="ABC/ECF_trnsptr_transmembrane"/>
</dbReference>
<dbReference type="Pfam" id="PF02361">
    <property type="entry name" value="CbiQ"/>
    <property type="match status" value="1"/>
</dbReference>
<evidence type="ECO:0000313" key="7">
    <source>
        <dbReference type="EMBL" id="RSU05093.1"/>
    </source>
</evidence>
<keyword evidence="5 6" id="KW-0472">Membrane</keyword>
<sequence>MLLIDQIAYQNRMISFSPMKKTLLYLIVLLLALISQPIIQVIIVFFIGGVTMYVARLSLKKYLKWFLLPLPFLVISLVTIMVTISSSSSDFNHSVEIGKFYLGMSSESIVMAYHLCLRSLSCLCCTYFFIFTVPFQQIIYVMTKLKLPSFLIEIIMLMYRFIFIFMEVTLKIHTSQQLRFGYNNLKTSYRSMGQLMQTLVVYMIDHYQQMKISLEIKFYDGEFPLGG</sequence>
<evidence type="ECO:0000256" key="5">
    <source>
        <dbReference type="ARBA" id="ARBA00023136"/>
    </source>
</evidence>
<keyword evidence="4 6" id="KW-1133">Transmembrane helix</keyword>
<evidence type="ECO:0000256" key="6">
    <source>
        <dbReference type="SAM" id="Phobius"/>
    </source>
</evidence>
<feature type="transmembrane region" description="Helical" evidence="6">
    <location>
        <begin position="23"/>
        <end position="53"/>
    </location>
</feature>
<name>A0A430AD20_9ENTE</name>
<dbReference type="Proteomes" id="UP000287101">
    <property type="component" value="Unassembled WGS sequence"/>
</dbReference>
<accession>A0A430AD20</accession>
<evidence type="ECO:0000256" key="2">
    <source>
        <dbReference type="ARBA" id="ARBA00022475"/>
    </source>
</evidence>
<feature type="transmembrane region" description="Helical" evidence="6">
    <location>
        <begin position="147"/>
        <end position="166"/>
    </location>
</feature>
<dbReference type="PANTHER" id="PTHR43723:SF1">
    <property type="entry name" value="COBALT TRANSPORT PROTEIN CBIQ"/>
    <property type="match status" value="1"/>
</dbReference>
<proteinExistence type="predicted"/>
<keyword evidence="8" id="KW-1185">Reference proteome</keyword>
<feature type="transmembrane region" description="Helical" evidence="6">
    <location>
        <begin position="111"/>
        <end position="135"/>
    </location>
</feature>
<dbReference type="AlphaFoldDB" id="A0A430AD20"/>